<dbReference type="InterPro" id="IPR008007">
    <property type="entry name" value="Peptidase_M42"/>
</dbReference>
<keyword evidence="6" id="KW-0482">Metalloprotease</keyword>
<dbReference type="InterPro" id="IPR001261">
    <property type="entry name" value="ArgE/DapE_CS"/>
</dbReference>
<dbReference type="Pfam" id="PF07687">
    <property type="entry name" value="M20_dimer"/>
    <property type="match status" value="1"/>
</dbReference>
<feature type="binding site" evidence="8">
    <location>
        <position position="345"/>
    </location>
    <ligand>
        <name>Zn(2+)</name>
        <dbReference type="ChEBI" id="CHEBI:29105"/>
        <label>2</label>
    </ligand>
</feature>
<dbReference type="PANTHER" id="PTHR42994">
    <property type="entry name" value="PEPTIDASE T"/>
    <property type="match status" value="1"/>
</dbReference>
<evidence type="ECO:0000313" key="10">
    <source>
        <dbReference type="EMBL" id="AFM41346.1"/>
    </source>
</evidence>
<dbReference type="HOGENOM" id="CLU_021802_6_0_9"/>
<reference evidence="10 11" key="1">
    <citation type="journal article" date="2012" name="J. Bacteriol.">
        <title>Complete genome sequences of Desulfosporosinus orientis DSM765T, Desulfosporosinus youngiae DSM17734T, Desulfosporosinus meridiei DSM13257T, and Desulfosporosinus acidiphilus DSM22704T.</title>
        <authorList>
            <person name="Pester M."/>
            <person name="Brambilla E."/>
            <person name="Alazard D."/>
            <person name="Rattei T."/>
            <person name="Weinmaier T."/>
            <person name="Han J."/>
            <person name="Lucas S."/>
            <person name="Lapidus A."/>
            <person name="Cheng J.F."/>
            <person name="Goodwin L."/>
            <person name="Pitluck S."/>
            <person name="Peters L."/>
            <person name="Ovchinnikova G."/>
            <person name="Teshima H."/>
            <person name="Detter J.C."/>
            <person name="Han C.S."/>
            <person name="Tapia R."/>
            <person name="Land M.L."/>
            <person name="Hauser L."/>
            <person name="Kyrpides N.C."/>
            <person name="Ivanova N.N."/>
            <person name="Pagani I."/>
            <person name="Huntmann M."/>
            <person name="Wei C.L."/>
            <person name="Davenport K.W."/>
            <person name="Daligault H."/>
            <person name="Chain P.S."/>
            <person name="Chen A."/>
            <person name="Mavromatis K."/>
            <person name="Markowitz V."/>
            <person name="Szeto E."/>
            <person name="Mikhailova N."/>
            <person name="Pati A."/>
            <person name="Wagner M."/>
            <person name="Woyke T."/>
            <person name="Ollivier B."/>
            <person name="Klenk H.P."/>
            <person name="Spring S."/>
            <person name="Loy A."/>
        </authorList>
    </citation>
    <scope>NUCLEOTIDE SEQUENCE [LARGE SCALE GENOMIC DNA]</scope>
    <source>
        <strain evidence="11">DSM 22704 / JCM 16185 / SJ4</strain>
    </source>
</reference>
<dbReference type="Pfam" id="PF01546">
    <property type="entry name" value="Peptidase_M20"/>
    <property type="match status" value="1"/>
</dbReference>
<dbReference type="STRING" id="646529.Desaci_2393"/>
<evidence type="ECO:0000256" key="5">
    <source>
        <dbReference type="ARBA" id="ARBA00022833"/>
    </source>
</evidence>
<dbReference type="eggNOG" id="COG2195">
    <property type="taxonomic scope" value="Bacteria"/>
</dbReference>
<dbReference type="SUPFAM" id="SSF53187">
    <property type="entry name" value="Zn-dependent exopeptidases"/>
    <property type="match status" value="1"/>
</dbReference>
<evidence type="ECO:0000256" key="7">
    <source>
        <dbReference type="PIRNR" id="PIRNR001123"/>
    </source>
</evidence>
<feature type="domain" description="Peptidase M20 dimerisation" evidence="9">
    <location>
        <begin position="179"/>
        <end position="274"/>
    </location>
</feature>
<dbReference type="GO" id="GO:0008237">
    <property type="term" value="F:metallopeptidase activity"/>
    <property type="evidence" value="ECO:0007669"/>
    <property type="project" value="UniProtKB-KW"/>
</dbReference>
<keyword evidence="2" id="KW-0645">Protease</keyword>
<dbReference type="Gene3D" id="3.30.70.360">
    <property type="match status" value="1"/>
</dbReference>
<proteinExistence type="inferred from homology"/>
<evidence type="ECO:0000256" key="2">
    <source>
        <dbReference type="ARBA" id="ARBA00022670"/>
    </source>
</evidence>
<evidence type="ECO:0000259" key="9">
    <source>
        <dbReference type="Pfam" id="PF07687"/>
    </source>
</evidence>
<comment type="similarity">
    <text evidence="7">Belongs to the peptidase M42 family.</text>
</comment>
<dbReference type="NCBIfam" id="TIGR01883">
    <property type="entry name" value="PepT-like"/>
    <property type="match status" value="1"/>
</dbReference>
<organism evidence="10 11">
    <name type="scientific">Desulfosporosinus acidiphilus (strain DSM 22704 / JCM 16185 / SJ4)</name>
    <dbReference type="NCBI Taxonomy" id="646529"/>
    <lineage>
        <taxon>Bacteria</taxon>
        <taxon>Bacillati</taxon>
        <taxon>Bacillota</taxon>
        <taxon>Clostridia</taxon>
        <taxon>Eubacteriales</taxon>
        <taxon>Desulfitobacteriaceae</taxon>
        <taxon>Desulfosporosinus</taxon>
    </lineage>
</organism>
<dbReference type="PROSITE" id="PS00758">
    <property type="entry name" value="ARGE_DAPE_CPG2_1"/>
    <property type="match status" value="1"/>
</dbReference>
<keyword evidence="5" id="KW-0862">Zinc</keyword>
<sequence length="381" mass="40652">MPNRKRLIAEFLELVKIDSPGRQERQIADLLKERLVQFGMEVYEDQAGKAIGGNCGNVFGYLRGNLPEAPVLLLSAHMDTVEPSQNIEPLQTEGIISSAGATILGADDKSGIVPILEALRVIKEQNIPHGDIQVVFSIAEEGGLNGSKNLDSTKLKANLGFVLDSSGAPGRIILEAPGQDRINVSIKGRASHAGIVPEEGINAIVAASKAIANVPCGRLDEETTANVGTIRGGLATNIVAENVEIACESRSRDLNKLEKLTEEICKIFQNSAEEMGASAEIKVQRLYSPFKLSQESQIAVLAANAAKAAGLTPEFIATGGGSDANNYNSYGVPSLVLSTGMGKIHTTDEYILEEDLVRTTQFVIEIIKAVSSQTKDFAMIK</sequence>
<keyword evidence="11" id="KW-1185">Reference proteome</keyword>
<dbReference type="RefSeq" id="WP_014827346.1">
    <property type="nucleotide sequence ID" value="NC_018068.1"/>
</dbReference>
<dbReference type="InterPro" id="IPR036264">
    <property type="entry name" value="Bact_exopeptidase_dim_dom"/>
</dbReference>
<gene>
    <name evidence="10" type="ordered locus">Desaci_2393</name>
</gene>
<name>I4D6C2_DESAJ</name>
<dbReference type="EMBL" id="CP003639">
    <property type="protein sequence ID" value="AFM41346.1"/>
    <property type="molecule type" value="Genomic_DNA"/>
</dbReference>
<evidence type="ECO:0000256" key="6">
    <source>
        <dbReference type="ARBA" id="ARBA00023049"/>
    </source>
</evidence>
<dbReference type="InterPro" id="IPR002933">
    <property type="entry name" value="Peptidase_M20"/>
</dbReference>
<dbReference type="GO" id="GO:0004177">
    <property type="term" value="F:aminopeptidase activity"/>
    <property type="evidence" value="ECO:0007669"/>
    <property type="project" value="UniProtKB-UniRule"/>
</dbReference>
<dbReference type="SUPFAM" id="SSF55031">
    <property type="entry name" value="Bacterial exopeptidase dimerisation domain"/>
    <property type="match status" value="1"/>
</dbReference>
<dbReference type="Gene3D" id="3.40.630.10">
    <property type="entry name" value="Zn peptidases"/>
    <property type="match status" value="1"/>
</dbReference>
<evidence type="ECO:0000256" key="1">
    <source>
        <dbReference type="ARBA" id="ARBA00001947"/>
    </source>
</evidence>
<dbReference type="GO" id="GO:0006508">
    <property type="term" value="P:proteolysis"/>
    <property type="evidence" value="ECO:0007669"/>
    <property type="project" value="UniProtKB-KW"/>
</dbReference>
<evidence type="ECO:0000256" key="3">
    <source>
        <dbReference type="ARBA" id="ARBA00022723"/>
    </source>
</evidence>
<dbReference type="GO" id="GO:0046872">
    <property type="term" value="F:metal ion binding"/>
    <property type="evidence" value="ECO:0007669"/>
    <property type="project" value="UniProtKB-UniRule"/>
</dbReference>
<accession>I4D6C2</accession>
<dbReference type="Proteomes" id="UP000002892">
    <property type="component" value="Chromosome"/>
</dbReference>
<evidence type="ECO:0000256" key="4">
    <source>
        <dbReference type="ARBA" id="ARBA00022801"/>
    </source>
</evidence>
<dbReference type="PANTHER" id="PTHR42994:SF2">
    <property type="entry name" value="PEPTIDASE"/>
    <property type="match status" value="1"/>
</dbReference>
<dbReference type="KEGG" id="dai:Desaci_2393"/>
<comment type="cofactor">
    <cofactor evidence="1">
        <name>Zn(2+)</name>
        <dbReference type="ChEBI" id="CHEBI:29105"/>
    </cofactor>
</comment>
<dbReference type="InterPro" id="IPR011650">
    <property type="entry name" value="Peptidase_M20_dimer"/>
</dbReference>
<dbReference type="AlphaFoldDB" id="I4D6C2"/>
<protein>
    <submittedName>
        <fullName evidence="10">Peptidase T-like protein</fullName>
    </submittedName>
</protein>
<keyword evidence="4" id="KW-0378">Hydrolase</keyword>
<evidence type="ECO:0000256" key="8">
    <source>
        <dbReference type="PIRSR" id="PIRSR001123-2"/>
    </source>
</evidence>
<dbReference type="PIRSF" id="PIRSF001123">
    <property type="entry name" value="PepA_GA"/>
    <property type="match status" value="1"/>
</dbReference>
<evidence type="ECO:0000313" key="11">
    <source>
        <dbReference type="Proteomes" id="UP000002892"/>
    </source>
</evidence>
<dbReference type="OrthoDB" id="9773892at2"/>
<keyword evidence="3 8" id="KW-0479">Metal-binding</keyword>
<dbReference type="InterPro" id="IPR010162">
    <property type="entry name" value="PepT-like"/>
</dbReference>
<comment type="cofactor">
    <cofactor evidence="8">
        <name>a divalent metal cation</name>
        <dbReference type="ChEBI" id="CHEBI:60240"/>
    </cofactor>
    <text evidence="8">Binds 2 divalent metal cations per subunit.</text>
</comment>